<dbReference type="InterPro" id="IPR036396">
    <property type="entry name" value="Cyt_P450_sf"/>
</dbReference>
<dbReference type="KEGG" id="kbs:EPA93_16390"/>
<keyword evidence="5" id="KW-0408">Iron</keyword>
<gene>
    <name evidence="7" type="ORF">EPA93_16390</name>
</gene>
<dbReference type="GO" id="GO:0005506">
    <property type="term" value="F:iron ion binding"/>
    <property type="evidence" value="ECO:0007669"/>
    <property type="project" value="InterPro"/>
</dbReference>
<dbReference type="Gene3D" id="1.10.630.10">
    <property type="entry name" value="Cytochrome P450"/>
    <property type="match status" value="1"/>
</dbReference>
<dbReference type="InterPro" id="IPR001128">
    <property type="entry name" value="Cyt_P450"/>
</dbReference>
<evidence type="ECO:0000256" key="3">
    <source>
        <dbReference type="ARBA" id="ARBA00022723"/>
    </source>
</evidence>
<keyword evidence="8" id="KW-1185">Reference proteome</keyword>
<evidence type="ECO:0000256" key="5">
    <source>
        <dbReference type="ARBA" id="ARBA00023004"/>
    </source>
</evidence>
<evidence type="ECO:0000256" key="1">
    <source>
        <dbReference type="ARBA" id="ARBA00010617"/>
    </source>
</evidence>
<dbReference type="OrthoDB" id="9764248at2"/>
<dbReference type="PANTHER" id="PTHR46696:SF1">
    <property type="entry name" value="CYTOCHROME P450 YJIB-RELATED"/>
    <property type="match status" value="1"/>
</dbReference>
<protein>
    <submittedName>
        <fullName evidence="7">Cytochrome P450</fullName>
    </submittedName>
</protein>
<evidence type="ECO:0000256" key="6">
    <source>
        <dbReference type="ARBA" id="ARBA00023033"/>
    </source>
</evidence>
<dbReference type="FunFam" id="1.10.630.10:FF:000018">
    <property type="entry name" value="Cytochrome P450 monooxygenase"/>
    <property type="match status" value="1"/>
</dbReference>
<dbReference type="Proteomes" id="UP000290365">
    <property type="component" value="Chromosome"/>
</dbReference>
<name>A0A4P6JQE8_KTERU</name>
<dbReference type="GO" id="GO:0004497">
    <property type="term" value="F:monooxygenase activity"/>
    <property type="evidence" value="ECO:0007669"/>
    <property type="project" value="UniProtKB-KW"/>
</dbReference>
<evidence type="ECO:0000313" key="7">
    <source>
        <dbReference type="EMBL" id="QBD77483.1"/>
    </source>
</evidence>
<dbReference type="GO" id="GO:0020037">
    <property type="term" value="F:heme binding"/>
    <property type="evidence" value="ECO:0007669"/>
    <property type="project" value="InterPro"/>
</dbReference>
<dbReference type="InterPro" id="IPR002397">
    <property type="entry name" value="Cyt_P450_B"/>
</dbReference>
<dbReference type="Pfam" id="PF00067">
    <property type="entry name" value="p450"/>
    <property type="match status" value="1"/>
</dbReference>
<evidence type="ECO:0000256" key="2">
    <source>
        <dbReference type="ARBA" id="ARBA00022617"/>
    </source>
</evidence>
<organism evidence="7 8">
    <name type="scientific">Ktedonosporobacter rubrisoli</name>
    <dbReference type="NCBI Taxonomy" id="2509675"/>
    <lineage>
        <taxon>Bacteria</taxon>
        <taxon>Bacillati</taxon>
        <taxon>Chloroflexota</taxon>
        <taxon>Ktedonobacteria</taxon>
        <taxon>Ktedonobacterales</taxon>
        <taxon>Ktedonosporobacteraceae</taxon>
        <taxon>Ktedonosporobacter</taxon>
    </lineage>
</organism>
<reference evidence="7 8" key="1">
    <citation type="submission" date="2019-01" db="EMBL/GenBank/DDBJ databases">
        <title>Ktedonosporobacter rubrisoli SCAWS-G2.</title>
        <authorList>
            <person name="Huang Y."/>
            <person name="Yan B."/>
        </authorList>
    </citation>
    <scope>NUCLEOTIDE SEQUENCE [LARGE SCALE GENOMIC DNA]</scope>
    <source>
        <strain evidence="7 8">SCAWS-G2</strain>
    </source>
</reference>
<dbReference type="AlphaFoldDB" id="A0A4P6JQE8"/>
<keyword evidence="2" id="KW-0349">Heme</keyword>
<keyword evidence="6" id="KW-0503">Monooxygenase</keyword>
<dbReference type="EMBL" id="CP035758">
    <property type="protein sequence ID" value="QBD77483.1"/>
    <property type="molecule type" value="Genomic_DNA"/>
</dbReference>
<keyword evidence="3" id="KW-0479">Metal-binding</keyword>
<accession>A0A4P6JQE8</accession>
<dbReference type="GO" id="GO:0016705">
    <property type="term" value="F:oxidoreductase activity, acting on paired donors, with incorporation or reduction of molecular oxygen"/>
    <property type="evidence" value="ECO:0007669"/>
    <property type="project" value="InterPro"/>
</dbReference>
<dbReference type="PRINTS" id="PR00359">
    <property type="entry name" value="BP450"/>
</dbReference>
<dbReference type="SUPFAM" id="SSF48264">
    <property type="entry name" value="Cytochrome P450"/>
    <property type="match status" value="1"/>
</dbReference>
<sequence length="385" mass="43594">MQMNVASEQVPNPFSWYRKMRREHPVVYDEQADVWHVFSYEDVMRILADHATFHKVLIPPEVQNTINPILSSVLQADPHNHRRLHNIVMQAFSPQVLTTLEPRISEIIDGLLEQVIVTGEMDVTNDLAYPLPVSVIADLLGIPAELHGSFKDWCDTIKREPTIETTNPKFQKMGEYFRQVLNDRRLHPQDDLVSALVAAEINGQRLSEDELLGFCVVLLASGTNSSTGLIGNAIFCFDEQPEVMDILRAEPELMSGAIEEVLRYRAPIQALRRTTKKEVVLGKQHISVQQDVVAWIGSANHDEAQFPDPENFDIRRRPNRHLAFAHSIHLCVGAPLARLVAKKTLNSILKRLSDIRRRRDIPAVPVRSAWVSGLKTLPITFKVSP</sequence>
<comment type="similarity">
    <text evidence="1">Belongs to the cytochrome P450 family.</text>
</comment>
<keyword evidence="4" id="KW-0560">Oxidoreductase</keyword>
<evidence type="ECO:0000256" key="4">
    <source>
        <dbReference type="ARBA" id="ARBA00023002"/>
    </source>
</evidence>
<proteinExistence type="inferred from homology"/>
<dbReference type="PANTHER" id="PTHR46696">
    <property type="entry name" value="P450, PUTATIVE (EUROFUNG)-RELATED"/>
    <property type="match status" value="1"/>
</dbReference>
<evidence type="ECO:0000313" key="8">
    <source>
        <dbReference type="Proteomes" id="UP000290365"/>
    </source>
</evidence>